<proteinExistence type="predicted"/>
<feature type="region of interest" description="Disordered" evidence="1">
    <location>
        <begin position="24"/>
        <end position="51"/>
    </location>
</feature>
<gene>
    <name evidence="2" type="ORF">SZN_11538</name>
</gene>
<evidence type="ECO:0008006" key="4">
    <source>
        <dbReference type="Google" id="ProtNLM"/>
    </source>
</evidence>
<dbReference type="OrthoDB" id="3676830at2"/>
<accession>G2G9Y7</accession>
<dbReference type="Proteomes" id="UP000004217">
    <property type="component" value="Unassembled WGS sequence"/>
</dbReference>
<dbReference type="EMBL" id="AGBF01000026">
    <property type="protein sequence ID" value="EGX59698.1"/>
    <property type="molecule type" value="Genomic_DNA"/>
</dbReference>
<evidence type="ECO:0000256" key="1">
    <source>
        <dbReference type="SAM" id="MobiDB-lite"/>
    </source>
</evidence>
<organism evidence="2 3">
    <name type="scientific">Streptomyces zinciresistens K42</name>
    <dbReference type="NCBI Taxonomy" id="700597"/>
    <lineage>
        <taxon>Bacteria</taxon>
        <taxon>Bacillati</taxon>
        <taxon>Actinomycetota</taxon>
        <taxon>Actinomycetes</taxon>
        <taxon>Kitasatosporales</taxon>
        <taxon>Streptomycetaceae</taxon>
        <taxon>Streptomyces</taxon>
    </lineage>
</organism>
<dbReference type="PATRIC" id="fig|700597.3.peg.2258"/>
<dbReference type="RefSeq" id="WP_007494446.1">
    <property type="nucleotide sequence ID" value="NZ_AGBF01000026.1"/>
</dbReference>
<dbReference type="InterPro" id="IPR027417">
    <property type="entry name" value="P-loop_NTPase"/>
</dbReference>
<evidence type="ECO:0000313" key="2">
    <source>
        <dbReference type="EMBL" id="EGX59698.1"/>
    </source>
</evidence>
<protein>
    <recommendedName>
        <fullName evidence="4">FtsK domain-containing protein</fullName>
    </recommendedName>
</protein>
<sequence length="769" mass="83905">MQHPHDPADSTELAPYGELVFAEIVDEDEPGPQRETQDPPADERVPRSSTAARRVAHCARTAAAAIAGQILPGLRNALSAARHWLRVGYMSDDEIRRRIVNRPLEADRARREEALTAVHRLEKKLQRRLEDAAAYGLEAAEKQAIRDLSRELRRRRNGLDALQSVPFTPEQPTPEQIRRARSLMALGRFSALLPVLGVAGLVAASIPSTLLAAAPVLAAAGWWLTHHPLELAERPVPEDLLLPELDLPALKAPETPGSAPADETEEDLTPFPIAQATTPGEAGEALHRALLHEGQDVDQVTDVTQEPWGWSARVSFKTGTPDDLNKDDTYKGLITLLRLRRNGLLIEGDPDAGEACTVRMMQRSPFSPELVGDVPYRAPLSMSILDPADYGVSMDAKPLAFALAGLMLLMVADSGAGKSGVMLAMAEVVTACKDAVAFNLDPVGTGVGDLGEAITLDACMDDEKIVATLKFLLLTLCPARARQRARYGWGNKWRVSPEHPAIVVFVDEWAQLSAQAKTLLIRLLLLGRKEAIWVIGGSQFGTRDWLGEAIGPKLSGKLLGACRRVDVTELLGGGAIAEGYRADLLRAATHTEVNDAGQLYAQGLPGMPDRPVRYQVREVTAQYAARIGAERAAAGRPDLTFTLDEAGLLDAWHELLELLDSGTPAAEQGGAEPLPGIVRILREAFTLEHDPAYLTYDQLHSHLRRHDADRWGRWDDKSDIDRLRELGKALRRELDASQVDLSSERIRELDGSPRGLYLSALKEAIEALS</sequence>
<keyword evidence="3" id="KW-1185">Reference proteome</keyword>
<dbReference type="Gene3D" id="3.40.50.300">
    <property type="entry name" value="P-loop containing nucleotide triphosphate hydrolases"/>
    <property type="match status" value="1"/>
</dbReference>
<name>G2G9Y7_9ACTN</name>
<reference evidence="2 3" key="1">
    <citation type="submission" date="2011-08" db="EMBL/GenBank/DDBJ databases">
        <authorList>
            <person name="Lin Y."/>
            <person name="Hao X."/>
            <person name="Johnstone L."/>
            <person name="Miller S.J."/>
            <person name="Wei G."/>
            <person name="Rensing C."/>
        </authorList>
    </citation>
    <scope>NUCLEOTIDE SEQUENCE [LARGE SCALE GENOMIC DNA]</scope>
    <source>
        <strain evidence="2 3">K42</strain>
    </source>
</reference>
<feature type="compositionally biased region" description="Basic and acidic residues" evidence="1">
    <location>
        <begin position="31"/>
        <end position="46"/>
    </location>
</feature>
<dbReference type="AlphaFoldDB" id="G2G9Y7"/>
<evidence type="ECO:0000313" key="3">
    <source>
        <dbReference type="Proteomes" id="UP000004217"/>
    </source>
</evidence>
<comment type="caution">
    <text evidence="2">The sequence shown here is derived from an EMBL/GenBank/DDBJ whole genome shotgun (WGS) entry which is preliminary data.</text>
</comment>